<sequence>MTISEDVAALLDNGSAAIPAAIAQVTVMAKAYTRGNGFEGGEPNDEIAAVITTAAARLAANGAQLPTDETTGPFTKSIRGSFTGWTLAEQAVLNRYRKRAM</sequence>
<dbReference type="RefSeq" id="WP_163700072.1">
    <property type="nucleotide sequence ID" value="NZ_AP022595.1"/>
</dbReference>
<evidence type="ECO:0000313" key="2">
    <source>
        <dbReference type="Proteomes" id="UP000466445"/>
    </source>
</evidence>
<dbReference type="Proteomes" id="UP000466445">
    <property type="component" value="Chromosome"/>
</dbReference>
<organism evidence="1 2">
    <name type="scientific">Mycolicibacterium sarraceniae</name>
    <dbReference type="NCBI Taxonomy" id="1534348"/>
    <lineage>
        <taxon>Bacteria</taxon>
        <taxon>Bacillati</taxon>
        <taxon>Actinomycetota</taxon>
        <taxon>Actinomycetes</taxon>
        <taxon>Mycobacteriales</taxon>
        <taxon>Mycobacteriaceae</taxon>
        <taxon>Mycolicibacterium</taxon>
    </lineage>
</organism>
<evidence type="ECO:0000313" key="1">
    <source>
        <dbReference type="EMBL" id="BBY61162.1"/>
    </source>
</evidence>
<name>A0A7I7SVX2_9MYCO</name>
<reference evidence="1 2" key="1">
    <citation type="journal article" date="2019" name="Emerg. Microbes Infect.">
        <title>Comprehensive subspecies identification of 175 nontuberculous mycobacteria species based on 7547 genomic profiles.</title>
        <authorList>
            <person name="Matsumoto Y."/>
            <person name="Kinjo T."/>
            <person name="Motooka D."/>
            <person name="Nabeya D."/>
            <person name="Jung N."/>
            <person name="Uechi K."/>
            <person name="Horii T."/>
            <person name="Iida T."/>
            <person name="Fujita J."/>
            <person name="Nakamura S."/>
        </authorList>
    </citation>
    <scope>NUCLEOTIDE SEQUENCE [LARGE SCALE GENOMIC DNA]</scope>
    <source>
        <strain evidence="1 2">JCM 30395</strain>
    </source>
</reference>
<proteinExistence type="predicted"/>
<dbReference type="EMBL" id="AP022595">
    <property type="protein sequence ID" value="BBY61162.1"/>
    <property type="molecule type" value="Genomic_DNA"/>
</dbReference>
<dbReference type="KEGG" id="msar:MSAR_42980"/>
<accession>A0A7I7SVX2</accession>
<dbReference type="AlphaFoldDB" id="A0A7I7SVX2"/>
<keyword evidence="2" id="KW-1185">Reference proteome</keyword>
<protein>
    <submittedName>
        <fullName evidence="1">Uncharacterized protein</fullName>
    </submittedName>
</protein>
<gene>
    <name evidence="1" type="ORF">MSAR_42980</name>
</gene>